<dbReference type="OrthoDB" id="1935723at2"/>
<accession>A0A4R2TIE4</accession>
<dbReference type="SUPFAM" id="SSF47240">
    <property type="entry name" value="Ferritin-like"/>
    <property type="match status" value="1"/>
</dbReference>
<evidence type="ECO:0008006" key="3">
    <source>
        <dbReference type="Google" id="ProtNLM"/>
    </source>
</evidence>
<sequence>MSYTIIDILDKIIIIEELIHKIYVELGKSENIGVNLRTVANIFALEEKRHAETYTSIKERIRHDNDIEIDFDLYDKASKVINDYKCKIHKPNINNLNEILEFMLQIEKENVALIIRIRDILITSLDKENTLIYKVLDELLVEELKHVENLEQFLKR</sequence>
<evidence type="ECO:0000313" key="1">
    <source>
        <dbReference type="EMBL" id="TCQ02042.1"/>
    </source>
</evidence>
<dbReference type="AlphaFoldDB" id="A0A4R2TIE4"/>
<comment type="caution">
    <text evidence="1">The sequence shown here is derived from an EMBL/GenBank/DDBJ whole genome shotgun (WGS) entry which is preliminary data.</text>
</comment>
<dbReference type="Proteomes" id="UP000295504">
    <property type="component" value="Unassembled WGS sequence"/>
</dbReference>
<protein>
    <recommendedName>
        <fullName evidence="3">Rubrerythrin</fullName>
    </recommendedName>
</protein>
<reference evidence="1 2" key="1">
    <citation type="submission" date="2019-03" db="EMBL/GenBank/DDBJ databases">
        <title>Genomic Encyclopedia of Type Strains, Phase IV (KMG-IV): sequencing the most valuable type-strain genomes for metagenomic binning, comparative biology and taxonomic classification.</title>
        <authorList>
            <person name="Goeker M."/>
        </authorList>
    </citation>
    <scope>NUCLEOTIDE SEQUENCE [LARGE SCALE GENOMIC DNA]</scope>
    <source>
        <strain evidence="1 2">DSM 100013</strain>
    </source>
</reference>
<organism evidence="1 2">
    <name type="scientific">Serpentinicella alkaliphila</name>
    <dbReference type="NCBI Taxonomy" id="1734049"/>
    <lineage>
        <taxon>Bacteria</taxon>
        <taxon>Bacillati</taxon>
        <taxon>Bacillota</taxon>
        <taxon>Clostridia</taxon>
        <taxon>Peptostreptococcales</taxon>
        <taxon>Natronincolaceae</taxon>
        <taxon>Serpentinicella</taxon>
    </lineage>
</organism>
<dbReference type="InterPro" id="IPR012347">
    <property type="entry name" value="Ferritin-like"/>
</dbReference>
<evidence type="ECO:0000313" key="2">
    <source>
        <dbReference type="Proteomes" id="UP000295504"/>
    </source>
</evidence>
<gene>
    <name evidence="1" type="ORF">EDD79_101915</name>
</gene>
<dbReference type="RefSeq" id="WP_132848588.1">
    <property type="nucleotide sequence ID" value="NZ_CP058648.1"/>
</dbReference>
<proteinExistence type="predicted"/>
<dbReference type="Gene3D" id="1.20.1260.10">
    <property type="match status" value="1"/>
</dbReference>
<dbReference type="EMBL" id="SLYC01000019">
    <property type="protein sequence ID" value="TCQ02042.1"/>
    <property type="molecule type" value="Genomic_DNA"/>
</dbReference>
<dbReference type="InterPro" id="IPR009078">
    <property type="entry name" value="Ferritin-like_SF"/>
</dbReference>
<keyword evidence="2" id="KW-1185">Reference proteome</keyword>
<name>A0A4R2TIE4_9FIRM</name>